<feature type="compositionally biased region" description="Basic and acidic residues" evidence="1">
    <location>
        <begin position="41"/>
        <end position="57"/>
    </location>
</feature>
<evidence type="ECO:0000259" key="2">
    <source>
        <dbReference type="PROSITE" id="PS50245"/>
    </source>
</evidence>
<dbReference type="PROSITE" id="PS50245">
    <property type="entry name" value="CAP_GLY_2"/>
    <property type="match status" value="1"/>
</dbReference>
<dbReference type="InterPro" id="IPR036859">
    <property type="entry name" value="CAP-Gly_dom_sf"/>
</dbReference>
<proteinExistence type="predicted"/>
<organism evidence="3">
    <name type="scientific">Tetraselmis chuii</name>
    <dbReference type="NCBI Taxonomy" id="63592"/>
    <lineage>
        <taxon>Eukaryota</taxon>
        <taxon>Viridiplantae</taxon>
        <taxon>Chlorophyta</taxon>
        <taxon>core chlorophytes</taxon>
        <taxon>Chlorodendrophyceae</taxon>
        <taxon>Chlorodendrales</taxon>
        <taxon>Chlorodendraceae</taxon>
        <taxon>Tetraselmis</taxon>
    </lineage>
</organism>
<dbReference type="PROSITE" id="PS00845">
    <property type="entry name" value="CAP_GLY_1"/>
    <property type="match status" value="1"/>
</dbReference>
<gene>
    <name evidence="3" type="ORF">TCHU04912_LOCUS17098</name>
</gene>
<dbReference type="PANTHER" id="PTHR18916">
    <property type="entry name" value="DYNACTIN 1-RELATED MICROTUBULE-BINDING"/>
    <property type="match status" value="1"/>
</dbReference>
<dbReference type="Pfam" id="PF01302">
    <property type="entry name" value="CAP_GLY"/>
    <property type="match status" value="1"/>
</dbReference>
<dbReference type="SMART" id="SM01052">
    <property type="entry name" value="CAP_GLY"/>
    <property type="match status" value="1"/>
</dbReference>
<feature type="domain" description="CAP-Gly" evidence="2">
    <location>
        <begin position="266"/>
        <end position="308"/>
    </location>
</feature>
<dbReference type="SUPFAM" id="SSF74924">
    <property type="entry name" value="Cap-Gly domain"/>
    <property type="match status" value="1"/>
</dbReference>
<accession>A0A7S1T1D1</accession>
<name>A0A7S1T1D1_9CHLO</name>
<dbReference type="Gene3D" id="2.30.30.190">
    <property type="entry name" value="CAP Gly-rich-like domain"/>
    <property type="match status" value="1"/>
</dbReference>
<dbReference type="AlphaFoldDB" id="A0A7S1T1D1"/>
<evidence type="ECO:0000256" key="1">
    <source>
        <dbReference type="SAM" id="MobiDB-lite"/>
    </source>
</evidence>
<sequence length="316" mass="34136">MVSENGGEVSEGLASAVNVETVAEEMARKINVEDLNMDGLAQERPRNKEVQKQEPKRCASPTPEQSRFPYEAGLPSPGRTPRYIPSAAPSSRAESADSRTRHPRPRAPSRPTTPPREAWGNTDPPPAERSPRMRSSSPSPRPVTPPSRQAADNDRIFVHGKQPAPNSPRGAISASITAARCQNLESVVALASRLHSAGRLSELGYLLAATAAQGNVGGCVDPHTAAENAMTQVWHPPSARSSTFQLGDQVIVGNRRRLRGTIRYYGPTLFAEGDWVGMELDVAEGKNDGTVKGIHYFECKTNCGLFVKASILRAEE</sequence>
<dbReference type="EMBL" id="HBGG01032707">
    <property type="protein sequence ID" value="CAD9214858.1"/>
    <property type="molecule type" value="Transcribed_RNA"/>
</dbReference>
<feature type="region of interest" description="Disordered" evidence="1">
    <location>
        <begin position="32"/>
        <end position="153"/>
    </location>
</feature>
<evidence type="ECO:0000313" key="3">
    <source>
        <dbReference type="EMBL" id="CAD9214858.1"/>
    </source>
</evidence>
<reference evidence="3" key="1">
    <citation type="submission" date="2021-01" db="EMBL/GenBank/DDBJ databases">
        <authorList>
            <person name="Corre E."/>
            <person name="Pelletier E."/>
            <person name="Niang G."/>
            <person name="Scheremetjew M."/>
            <person name="Finn R."/>
            <person name="Kale V."/>
            <person name="Holt S."/>
            <person name="Cochrane G."/>
            <person name="Meng A."/>
            <person name="Brown T."/>
            <person name="Cohen L."/>
        </authorList>
    </citation>
    <scope>NUCLEOTIDE SEQUENCE</scope>
    <source>
        <strain evidence="3">PLY429</strain>
    </source>
</reference>
<dbReference type="InterPro" id="IPR000938">
    <property type="entry name" value="CAP-Gly_domain"/>
</dbReference>
<protein>
    <recommendedName>
        <fullName evidence="2">CAP-Gly domain-containing protein</fullName>
    </recommendedName>
</protein>